<proteinExistence type="evidence at protein level"/>
<feature type="region of interest" description="Disordered" evidence="20">
    <location>
        <begin position="743"/>
        <end position="764"/>
    </location>
</feature>
<feature type="binding site" evidence="18">
    <location>
        <position position="491"/>
    </location>
    <ligand>
        <name>Mg(2+)</name>
        <dbReference type="ChEBI" id="CHEBI:18420"/>
    </ligand>
</feature>
<feature type="binding site" evidence="17">
    <location>
        <position position="962"/>
    </location>
    <ligand>
        <name>ATP</name>
        <dbReference type="ChEBI" id="CHEBI:30616"/>
    </ligand>
</feature>
<feature type="domain" description="P-type ATPase C-terminal" evidence="22">
    <location>
        <begin position="1107"/>
        <end position="1355"/>
    </location>
</feature>
<evidence type="ECO:0000256" key="1">
    <source>
        <dbReference type="ARBA" id="ARBA00001946"/>
    </source>
</evidence>
<dbReference type="AlphaFoldDB" id="O18182"/>
<evidence type="ECO:0000256" key="8">
    <source>
        <dbReference type="ARBA" id="ARBA00022824"/>
    </source>
</evidence>
<evidence type="ECO:0000313" key="24">
    <source>
        <dbReference type="Proteomes" id="UP000001940"/>
    </source>
</evidence>
<comment type="similarity">
    <text evidence="4 19">Belongs to the cation transport ATPase (P-type) (TC 3.A.3) family. Type IV subfamily.</text>
</comment>
<evidence type="ECO:0000256" key="15">
    <source>
        <dbReference type="ARBA" id="ARBA00050913"/>
    </source>
</evidence>
<dbReference type="Gene3D" id="3.40.50.1000">
    <property type="entry name" value="HAD superfamily/HAD-like"/>
    <property type="match status" value="2"/>
</dbReference>
<feature type="transmembrane region" description="Helical" evidence="19">
    <location>
        <begin position="1171"/>
        <end position="1191"/>
    </location>
</feature>
<dbReference type="SFLD" id="SFLDS00003">
    <property type="entry name" value="Haloacid_Dehalogenase"/>
    <property type="match status" value="1"/>
</dbReference>
<dbReference type="Pfam" id="PF16209">
    <property type="entry name" value="PhoLip_ATPase_N"/>
    <property type="match status" value="1"/>
</dbReference>
<evidence type="ECO:0000256" key="18">
    <source>
        <dbReference type="PIRSR" id="PIRSR606539-3"/>
    </source>
</evidence>
<dbReference type="SFLD" id="SFLDF00027">
    <property type="entry name" value="p-type_atpase"/>
    <property type="match status" value="1"/>
</dbReference>
<feature type="transmembrane region" description="Helical" evidence="19">
    <location>
        <begin position="1328"/>
        <end position="1346"/>
    </location>
</feature>
<feature type="transmembrane region" description="Helical" evidence="19">
    <location>
        <begin position="363"/>
        <end position="385"/>
    </location>
</feature>
<evidence type="ECO:0000256" key="6">
    <source>
        <dbReference type="ARBA" id="ARBA00022723"/>
    </source>
</evidence>
<evidence type="ECO:0000259" key="22">
    <source>
        <dbReference type="Pfam" id="PF16212"/>
    </source>
</evidence>
<comment type="catalytic activity">
    <reaction evidence="14 19">
        <text>ATP + H2O + phospholipidSide 1 = ADP + phosphate + phospholipidSide 2.</text>
        <dbReference type="EC" id="7.6.2.1"/>
    </reaction>
</comment>
<dbReference type="GO" id="GO:0005886">
    <property type="term" value="C:plasma membrane"/>
    <property type="evidence" value="ECO:0000318"/>
    <property type="project" value="GO_Central"/>
</dbReference>
<dbReference type="CDD" id="cd02073">
    <property type="entry name" value="P-type_ATPase_APLT_Dnf-like"/>
    <property type="match status" value="1"/>
</dbReference>
<sequence length="1411" mass="159945">MSKKSVDVEASTSNSSSALYDTTVTKGHHRRTSSLWVPPTRPIFSSPTQVIKEKAENGGRILKTHPVTRWLFPTQPMLPQQRLVVPNNQKEPPPRYEQPNRKYCGNRISTTKYSVLTFIPKNLFEQLHRAANLYFIFIVILNMIIGAFGKYISVLPIAFVLGITAIKDAFEDYRRYKSDQKINHSTCRVWDASQQRYRKLEWQNILVGDFVHLSHDEIIPADILLLRSSDVNGVCYVETCNLDGESNLKQRQAIRSMGKYHNANVPLEYSPAEFNYRIACEQPTTDVYKFEGRLEAIEGGPPLAREFTILAKENVLLRGCVVKNTDFVEGIVLYAGKDTKAMLNNNGPRYKRSSLEKMTNVDILWSVCTLLALCVIGAVLSGVWLRTFSTPYIVPFLVFIHPNSSYHNNNDSQYKYSPSYESWFSFWSYIIVLQVMIPISLYVSIEFIKIFQVWFMSQDRNMYYDKVDKRLQCRALNITEELGQIQYVMSDKTGTLTENQMVFRRCSVNGNDYGGRPVVDAVDSSLELVASTLRSDQPTEKKLQMAALAEAAAKTRRLRPSRDPALESQLASSVLKLGADIDDPVFAFFLTMAICNTVVVNAKPHEDLMDPDGDIVNSRFAPEEVSPRRGSSLEDGFKYLADVEEESPASTQASTPVMITEENDGFEEIELIEFPEVKTDETQMTEKEETISAEVAAKKSGSDEKDNNYNGERKEGKGFGILHRPSILSVPFAKLKGMKSPFRRSVDKRSSSSTETAVAPPLHSFYDSESPDELALVEAAREYGIRLLRRRFDDVIVYLRHSTSSVKYKVLHTLPFDADRKRMSVIIRESSGLKRIIVLTKGADATVIPVLSEAFSTSARGEEVIFKSQEHLTQYAKEGLRTLCLSMKIWTEEEYQGWKEKHEEAELDMMDKETMLAESTLRAEQDLELLGVTAIEDRLQDGVPECIHSLREAGIRVWVLTGDKIETAVNIAYSSRLFSPSMDLLNIGANGVRAVSDLLTEHLKRIARAYEVSADAADSFGLVLNASTMSYCLDPHNLERFVKLLRGCRSVLCCRATPLQKAQLVNLAKNHLKGKVLAIGDGANDVSMIQGADVGIGLSGQEGMQAVMSSDFAMARFRFLSNLLLVHGHWNYYRLAQTILYFFYKNAMLVFVIFWYQIFNGFSAQVPIDPVYLMVYNLIFTSVPPLLFGCLDQDASAELLLDCPRLYEQGRLGKRYRWYSFWINMLDAVWQSLVVFFICYFTYRGSNVDMWTFGHLLVTQLIIVNTFHLALFVQYWTWPMFWSMFLSVLLFFICALLYNGFVTANWTWTNVKDPPSMVSLKSFSSLEFWMALIISVVLCLTPRYVLTTVVNTVSPSTTLRTRLGAEDGFKKKTESRFTACAVGCLSAPFKCARMCCQKTKPADVHIEEVHH</sequence>
<feature type="binding site" evidence="17">
    <location>
        <position position="1084"/>
    </location>
    <ligand>
        <name>ATP</name>
        <dbReference type="ChEBI" id="CHEBI:30616"/>
    </ligand>
</feature>
<keyword evidence="8" id="KW-0256">Endoplasmic reticulum</keyword>
<dbReference type="GO" id="GO:0016887">
    <property type="term" value="F:ATP hydrolysis activity"/>
    <property type="evidence" value="ECO:0007669"/>
    <property type="project" value="InterPro"/>
</dbReference>
<dbReference type="PhylomeDB" id="O18182"/>
<keyword evidence="12 19" id="KW-1133">Transmembrane helix</keyword>
<dbReference type="OrthoDB" id="377733at2759"/>
<feature type="binding site" evidence="18">
    <location>
        <position position="1085"/>
    </location>
    <ligand>
        <name>Mg(2+)</name>
        <dbReference type="ChEBI" id="CHEBI:18420"/>
    </ligand>
</feature>
<keyword evidence="6 18" id="KW-0479">Metal-binding</keyword>
<evidence type="ECO:0000256" key="20">
    <source>
        <dbReference type="SAM" id="MobiDB-lite"/>
    </source>
</evidence>
<dbReference type="InterPro" id="IPR008250">
    <property type="entry name" value="ATPase_P-typ_transduc_dom_A_sf"/>
</dbReference>
<evidence type="ECO:0000256" key="19">
    <source>
        <dbReference type="RuleBase" id="RU362033"/>
    </source>
</evidence>
<evidence type="ECO:0000256" key="10">
    <source>
        <dbReference type="ARBA" id="ARBA00022842"/>
    </source>
</evidence>
<feature type="binding site" evidence="17">
    <location>
        <position position="493"/>
    </location>
    <ligand>
        <name>ATP</name>
        <dbReference type="ChEBI" id="CHEBI:30616"/>
    </ligand>
</feature>
<accession>O18182</accession>
<feature type="binding site" evidence="17">
    <location>
        <position position="1085"/>
    </location>
    <ligand>
        <name>ATP</name>
        <dbReference type="ChEBI" id="CHEBI:30616"/>
    </ligand>
</feature>
<dbReference type="GeneID" id="176498"/>
<dbReference type="NCBIfam" id="TIGR01652">
    <property type="entry name" value="ATPase-Plipid"/>
    <property type="match status" value="2"/>
</dbReference>
<dbReference type="eggNOG" id="KOG0206">
    <property type="taxonomic scope" value="Eukaryota"/>
</dbReference>
<keyword evidence="24" id="KW-1185">Reference proteome</keyword>
<evidence type="ECO:0000256" key="16">
    <source>
        <dbReference type="PIRSR" id="PIRSR606539-1"/>
    </source>
</evidence>
<feature type="transmembrane region" description="Helical" evidence="19">
    <location>
        <begin position="1255"/>
        <end position="1273"/>
    </location>
</feature>
<keyword evidence="10 18" id="KW-0460">Magnesium</keyword>
<dbReference type="PROSITE" id="PS00154">
    <property type="entry name" value="ATPASE_E1_E2"/>
    <property type="match status" value="1"/>
</dbReference>
<feature type="region of interest" description="Disordered" evidence="20">
    <location>
        <begin position="83"/>
        <end position="103"/>
    </location>
</feature>
<keyword evidence="7 17" id="KW-0547">Nucleotide-binding</keyword>
<dbReference type="GO" id="GO:0005524">
    <property type="term" value="F:ATP binding"/>
    <property type="evidence" value="ECO:0007669"/>
    <property type="project" value="UniProtKB-UniRule"/>
</dbReference>
<evidence type="ECO:0000256" key="5">
    <source>
        <dbReference type="ARBA" id="ARBA00022692"/>
    </source>
</evidence>
<feature type="transmembrane region" description="Helical" evidence="19">
    <location>
        <begin position="1221"/>
        <end position="1243"/>
    </location>
</feature>
<feature type="binding site" evidence="17">
    <location>
        <position position="1055"/>
    </location>
    <ligand>
        <name>ATP</name>
        <dbReference type="ChEBI" id="CHEBI:30616"/>
    </ligand>
</feature>
<dbReference type="HOGENOM" id="CLU_000846_3_4_1"/>
<dbReference type="GO" id="GO:0045332">
    <property type="term" value="P:phospholipid translocation"/>
    <property type="evidence" value="ECO:0000318"/>
    <property type="project" value="GO_Central"/>
</dbReference>
<evidence type="ECO:0000259" key="21">
    <source>
        <dbReference type="Pfam" id="PF16209"/>
    </source>
</evidence>
<evidence type="ECO:0000256" key="14">
    <source>
        <dbReference type="ARBA" id="ARBA00034036"/>
    </source>
</evidence>
<feature type="binding site" evidence="17">
    <location>
        <position position="492"/>
    </location>
    <ligand>
        <name>ATP</name>
        <dbReference type="ChEBI" id="CHEBI:30616"/>
    </ligand>
</feature>
<dbReference type="Gene3D" id="1.20.1110.10">
    <property type="entry name" value="Calcium-transporting ATPase, transmembrane domain"/>
    <property type="match status" value="1"/>
</dbReference>
<dbReference type="InterPro" id="IPR023298">
    <property type="entry name" value="ATPase_P-typ_TM_dom_sf"/>
</dbReference>
<keyword evidence="11 19" id="KW-1278">Translocase</keyword>
<dbReference type="SUPFAM" id="SSF81653">
    <property type="entry name" value="Calcium ATPase, transduction domain A"/>
    <property type="match status" value="1"/>
</dbReference>
<feature type="binding site" evidence="18">
    <location>
        <position position="493"/>
    </location>
    <ligand>
        <name>Mg(2+)</name>
        <dbReference type="ChEBI" id="CHEBI:18420"/>
    </ligand>
</feature>
<dbReference type="KEGG" id="cel:CELE_W09D10.2"/>
<name>O18182_CAEEL</name>
<dbReference type="STRING" id="6239.W09D10.2.1"/>
<comment type="subcellular location">
    <subcellularLocation>
        <location evidence="2">Endomembrane system</location>
        <topology evidence="2">Multi-pass membrane protein</topology>
    </subcellularLocation>
    <subcellularLocation>
        <location evidence="3">Endoplasmic reticulum membrane</location>
    </subcellularLocation>
    <subcellularLocation>
        <location evidence="19">Membrane</location>
        <topology evidence="19">Multi-pass membrane protein</topology>
    </subcellularLocation>
</comment>
<dbReference type="InterPro" id="IPR044492">
    <property type="entry name" value="P_typ_ATPase_HD_dom"/>
</dbReference>
<dbReference type="FunFam" id="2.70.150.10:FF:000054">
    <property type="entry name" value="Phospholipid-transporting ATPase"/>
    <property type="match status" value="1"/>
</dbReference>
<organism evidence="23 24">
    <name type="scientific">Caenorhabditis elegans</name>
    <dbReference type="NCBI Taxonomy" id="6239"/>
    <lineage>
        <taxon>Eukaryota</taxon>
        <taxon>Metazoa</taxon>
        <taxon>Ecdysozoa</taxon>
        <taxon>Nematoda</taxon>
        <taxon>Chromadorea</taxon>
        <taxon>Rhabditida</taxon>
        <taxon>Rhabditina</taxon>
        <taxon>Rhabditomorpha</taxon>
        <taxon>Rhabditoidea</taxon>
        <taxon>Rhabditidae</taxon>
        <taxon>Peloderinae</taxon>
        <taxon>Caenorhabditis</taxon>
    </lineage>
</organism>
<dbReference type="GO" id="GO:0005789">
    <property type="term" value="C:endoplasmic reticulum membrane"/>
    <property type="evidence" value="ECO:0007669"/>
    <property type="project" value="UniProtKB-SubCell"/>
</dbReference>
<dbReference type="GO" id="GO:0016125">
    <property type="term" value="P:sterol metabolic process"/>
    <property type="evidence" value="ECO:0000316"/>
    <property type="project" value="WormBase"/>
</dbReference>
<evidence type="ECO:0000313" key="25">
    <source>
        <dbReference type="WormBase" id="W09D10.2"/>
    </source>
</evidence>
<feature type="domain" description="P-type ATPase N-terminal" evidence="21">
    <location>
        <begin position="98"/>
        <end position="151"/>
    </location>
</feature>
<dbReference type="EC" id="7.6.2.1" evidence="19"/>
<dbReference type="PaxDb" id="6239-W09D10.2"/>
<dbReference type="BRENDA" id="7.6.2.1">
    <property type="organism ID" value="1045"/>
</dbReference>
<dbReference type="InterPro" id="IPR036412">
    <property type="entry name" value="HAD-like_sf"/>
</dbReference>
<feature type="binding site" evidence="17">
    <location>
        <position position="773"/>
    </location>
    <ligand>
        <name>ATP</name>
        <dbReference type="ChEBI" id="CHEBI:30616"/>
    </ligand>
</feature>
<dbReference type="Reactome" id="R-CEL-936837">
    <property type="pathway name" value="Ion transport by P-type ATPases"/>
</dbReference>
<feature type="transmembrane region" description="Helical" evidence="19">
    <location>
        <begin position="1139"/>
        <end position="1159"/>
    </location>
</feature>
<dbReference type="Pfam" id="PF16212">
    <property type="entry name" value="PhoLip_ATPase_C"/>
    <property type="match status" value="1"/>
</dbReference>
<dbReference type="InterPro" id="IPR001757">
    <property type="entry name" value="P_typ_ATPase"/>
</dbReference>
<dbReference type="FunCoup" id="O18182">
    <property type="interactions" value="1280"/>
</dbReference>
<dbReference type="WormBase" id="W09D10.2">
    <property type="protein sequence ID" value="CE43310"/>
    <property type="gene ID" value="WBGene00012360"/>
    <property type="gene designation" value="tat-3"/>
</dbReference>
<dbReference type="InterPro" id="IPR006539">
    <property type="entry name" value="P-type_ATPase_IV"/>
</dbReference>
<feature type="binding site" evidence="17">
    <location>
        <position position="816"/>
    </location>
    <ligand>
        <name>ATP</name>
        <dbReference type="ChEBI" id="CHEBI:30616"/>
    </ligand>
</feature>
<evidence type="ECO:0000256" key="11">
    <source>
        <dbReference type="ARBA" id="ARBA00022967"/>
    </source>
</evidence>
<evidence type="ECO:0000256" key="12">
    <source>
        <dbReference type="ARBA" id="ARBA00022989"/>
    </source>
</evidence>
<dbReference type="FunFam" id="3.40.50.1000:FF:000279">
    <property type="entry name" value="Phospholipid-transporting ATPase"/>
    <property type="match status" value="1"/>
</dbReference>
<evidence type="ECO:0000256" key="9">
    <source>
        <dbReference type="ARBA" id="ARBA00022840"/>
    </source>
</evidence>
<dbReference type="CTD" id="176498"/>
<dbReference type="PeptideAtlas" id="O18182"/>
<evidence type="ECO:0007829" key="26">
    <source>
        <dbReference type="PeptideAtlas" id="O18182"/>
    </source>
</evidence>
<feature type="binding site" evidence="17">
    <location>
        <position position="881"/>
    </location>
    <ligand>
        <name>ATP</name>
        <dbReference type="ChEBI" id="CHEBI:30616"/>
    </ligand>
</feature>
<dbReference type="GO" id="GO:0000287">
    <property type="term" value="F:magnesium ion binding"/>
    <property type="evidence" value="ECO:0007669"/>
    <property type="project" value="UniProtKB-UniRule"/>
</dbReference>
<dbReference type="Gene3D" id="2.70.150.10">
    <property type="entry name" value="Calcium-transporting ATPase, cytoplasmic transduction domain A"/>
    <property type="match status" value="1"/>
</dbReference>
<keyword evidence="26" id="KW-1267">Proteomics identification</keyword>
<evidence type="ECO:0000313" key="23">
    <source>
        <dbReference type="EMBL" id="CAB07859.3"/>
    </source>
</evidence>
<dbReference type="FunFam" id="3.40.1110.10:FF:000009">
    <property type="entry name" value="Phospholipid-transporting ATPase"/>
    <property type="match status" value="1"/>
</dbReference>
<keyword evidence="13 19" id="KW-0472">Membrane</keyword>
<reference evidence="23 24" key="1">
    <citation type="journal article" date="1998" name="Science">
        <title>Genome sequence of the nematode C. elegans: a platform for investigating biology.</title>
        <authorList>
            <consortium name="The C. elegans sequencing consortium"/>
            <person name="Sulson J.E."/>
            <person name="Waterston R."/>
        </authorList>
    </citation>
    <scope>NUCLEOTIDE SEQUENCE [LARGE SCALE GENOMIC DNA]</scope>
    <source>
        <strain evidence="23 24">Bristol N2</strain>
    </source>
</reference>
<feature type="binding site" evidence="17">
    <location>
        <position position="963"/>
    </location>
    <ligand>
        <name>ATP</name>
        <dbReference type="ChEBI" id="CHEBI:30616"/>
    </ligand>
</feature>
<dbReference type="InterPro" id="IPR018303">
    <property type="entry name" value="ATPase_P-typ_P_site"/>
</dbReference>
<dbReference type="SUPFAM" id="SSF81660">
    <property type="entry name" value="Metal cation-transporting ATPase, ATP-binding domain N"/>
    <property type="match status" value="1"/>
</dbReference>
<feature type="region of interest" description="Disordered" evidence="20">
    <location>
        <begin position="680"/>
        <end position="716"/>
    </location>
</feature>
<dbReference type="PANTHER" id="PTHR24092">
    <property type="entry name" value="PROBABLE PHOSPHOLIPID-TRANSPORTING ATPASE"/>
    <property type="match status" value="1"/>
</dbReference>
<evidence type="ECO:0000256" key="7">
    <source>
        <dbReference type="ARBA" id="ARBA00022741"/>
    </source>
</evidence>
<dbReference type="SMR" id="O18182"/>
<feature type="transmembrane region" description="Helical" evidence="19">
    <location>
        <begin position="426"/>
        <end position="448"/>
    </location>
</feature>
<dbReference type="PRINTS" id="PR00119">
    <property type="entry name" value="CATATPASE"/>
</dbReference>
<dbReference type="NCBIfam" id="TIGR01494">
    <property type="entry name" value="ATPase_P-type"/>
    <property type="match status" value="1"/>
</dbReference>
<feature type="binding site" evidence="17">
    <location>
        <position position="841"/>
    </location>
    <ligand>
        <name>ATP</name>
        <dbReference type="ChEBI" id="CHEBI:30616"/>
    </ligand>
</feature>
<dbReference type="InterPro" id="IPR023299">
    <property type="entry name" value="ATPase_P-typ_cyto_dom_N"/>
</dbReference>
<dbReference type="RefSeq" id="NP_499363.3">
    <property type="nucleotide sequence ID" value="NM_066962.4"/>
</dbReference>
<gene>
    <name evidence="23 25" type="primary">tat-3</name>
    <name evidence="23" type="ORF">CELE_W09D10.2</name>
    <name evidence="25" type="ORF">W09D10.2</name>
</gene>
<feature type="binding site" evidence="18">
    <location>
        <position position="1081"/>
    </location>
    <ligand>
        <name>Mg(2+)</name>
        <dbReference type="ChEBI" id="CHEBI:18420"/>
    </ligand>
</feature>
<dbReference type="SUPFAM" id="SSF56784">
    <property type="entry name" value="HAD-like"/>
    <property type="match status" value="1"/>
</dbReference>
<dbReference type="Bgee" id="WBGene00012360">
    <property type="expression patterns" value="Expressed in germ line (C elegans) and 4 other cell types or tissues"/>
</dbReference>
<evidence type="ECO:0000256" key="3">
    <source>
        <dbReference type="ARBA" id="ARBA00004586"/>
    </source>
</evidence>
<dbReference type="AGR" id="WB:WBGene00012360"/>
<dbReference type="InterPro" id="IPR023214">
    <property type="entry name" value="HAD_sf"/>
</dbReference>
<feature type="transmembrane region" description="Helical" evidence="19">
    <location>
        <begin position="131"/>
        <end position="148"/>
    </location>
</feature>
<keyword evidence="9 17" id="KW-0067">ATP-binding</keyword>
<dbReference type="PANTHER" id="PTHR24092:SF218">
    <property type="entry name" value="PHOSPHOLIPID-TRANSPORTING ATPASE"/>
    <property type="match status" value="1"/>
</dbReference>
<evidence type="ECO:0000256" key="2">
    <source>
        <dbReference type="ARBA" id="ARBA00004127"/>
    </source>
</evidence>
<dbReference type="Gene3D" id="3.40.1110.10">
    <property type="entry name" value="Calcium-transporting ATPase, cytoplasmic domain N"/>
    <property type="match status" value="2"/>
</dbReference>
<dbReference type="InterPro" id="IPR032630">
    <property type="entry name" value="P_typ_ATPase_c"/>
</dbReference>
<comment type="catalytic activity">
    <reaction evidence="15">
        <text>a beta-D-glucosyl-(1&lt;-&gt;1')-N-acylsphing-4-enine(out) + ATP + H2O = a beta-D-glucosyl-(1&lt;-&gt;1')-N-acylsphing-4-enine(in) + ADP + phosphate + H(+)</text>
        <dbReference type="Rhea" id="RHEA:66036"/>
        <dbReference type="ChEBI" id="CHEBI:15377"/>
        <dbReference type="ChEBI" id="CHEBI:15378"/>
        <dbReference type="ChEBI" id="CHEBI:22801"/>
        <dbReference type="ChEBI" id="CHEBI:30616"/>
        <dbReference type="ChEBI" id="CHEBI:43474"/>
        <dbReference type="ChEBI" id="CHEBI:456216"/>
    </reaction>
    <physiologicalReaction direction="left-to-right" evidence="15">
        <dbReference type="Rhea" id="RHEA:66037"/>
    </physiologicalReaction>
</comment>
<dbReference type="InterPro" id="IPR032631">
    <property type="entry name" value="P-type_ATPase_N"/>
</dbReference>
<evidence type="ECO:0000256" key="17">
    <source>
        <dbReference type="PIRSR" id="PIRSR606539-2"/>
    </source>
</evidence>
<comment type="cofactor">
    <cofactor evidence="1 18">
        <name>Mg(2+)</name>
        <dbReference type="ChEBI" id="CHEBI:18420"/>
    </cofactor>
</comment>
<protein>
    <recommendedName>
        <fullName evidence="19">Phospholipid-transporting ATPase</fullName>
        <ecNumber evidence="19">7.6.2.1</ecNumber>
    </recommendedName>
</protein>
<dbReference type="GO" id="GO:0140326">
    <property type="term" value="F:ATPase-coupled intramembrane lipid transporter activity"/>
    <property type="evidence" value="ECO:0000318"/>
    <property type="project" value="GO_Central"/>
</dbReference>
<dbReference type="UCSC" id="W09D10.2">
    <property type="organism name" value="c. elegans"/>
</dbReference>
<evidence type="ECO:0000256" key="13">
    <source>
        <dbReference type="ARBA" id="ARBA00023136"/>
    </source>
</evidence>
<dbReference type="Proteomes" id="UP000001940">
    <property type="component" value="Chromosome III"/>
</dbReference>
<dbReference type="OMA" id="QALRCGR"/>
<feature type="active site" description="4-aspartylphosphate intermediate" evidence="16">
    <location>
        <position position="491"/>
    </location>
</feature>
<keyword evidence="5 19" id="KW-0812">Transmembrane</keyword>
<feature type="binding site" evidence="17">
    <location>
        <position position="1061"/>
    </location>
    <ligand>
        <name>ATP</name>
        <dbReference type="ChEBI" id="CHEBI:30616"/>
    </ligand>
</feature>
<feature type="binding site" evidence="17">
    <location>
        <position position="491"/>
    </location>
    <ligand>
        <name>ATP</name>
        <dbReference type="ChEBI" id="CHEBI:30616"/>
    </ligand>
</feature>
<dbReference type="SFLD" id="SFLDG00002">
    <property type="entry name" value="C1.7:_P-type_atpase_like"/>
    <property type="match status" value="1"/>
</dbReference>
<evidence type="ECO:0000256" key="4">
    <source>
        <dbReference type="ARBA" id="ARBA00008109"/>
    </source>
</evidence>
<dbReference type="SUPFAM" id="SSF81665">
    <property type="entry name" value="Calcium ATPase, transmembrane domain M"/>
    <property type="match status" value="1"/>
</dbReference>
<dbReference type="InParanoid" id="O18182"/>
<dbReference type="EMBL" id="BX284603">
    <property type="protein sequence ID" value="CAB07859.3"/>
    <property type="molecule type" value="Genomic_DNA"/>
</dbReference>
<feature type="transmembrane region" description="Helical" evidence="19">
    <location>
        <begin position="1285"/>
        <end position="1308"/>
    </location>
</feature>
<dbReference type="Pfam" id="PF13246">
    <property type="entry name" value="Cation_ATPase"/>
    <property type="match status" value="1"/>
</dbReference>
<feature type="binding site" evidence="17">
    <location>
        <position position="961"/>
    </location>
    <ligand>
        <name>ATP</name>
        <dbReference type="ChEBI" id="CHEBI:30616"/>
    </ligand>
</feature>